<gene>
    <name evidence="2" type="ORF">UFOVP65_42</name>
</gene>
<keyword evidence="1" id="KW-1133">Transmembrane helix</keyword>
<accession>A0A6J5KUU6</accession>
<organism evidence="2">
    <name type="scientific">uncultured Caudovirales phage</name>
    <dbReference type="NCBI Taxonomy" id="2100421"/>
    <lineage>
        <taxon>Viruses</taxon>
        <taxon>Duplodnaviria</taxon>
        <taxon>Heunggongvirae</taxon>
        <taxon>Uroviricota</taxon>
        <taxon>Caudoviricetes</taxon>
        <taxon>Peduoviridae</taxon>
        <taxon>Maltschvirus</taxon>
        <taxon>Maltschvirus maltsch</taxon>
    </lineage>
</organism>
<proteinExistence type="predicted"/>
<keyword evidence="1" id="KW-0472">Membrane</keyword>
<sequence length="79" mass="8729">MRKTTITKEVKSMPTAKDIEYKLTMHEAVCAERYLNIESSFKSSNARLKRIETLLIAAAGGVVASMGTVIAMLFHIIAK</sequence>
<feature type="transmembrane region" description="Helical" evidence="1">
    <location>
        <begin position="54"/>
        <end position="78"/>
    </location>
</feature>
<keyword evidence="1" id="KW-0812">Transmembrane</keyword>
<protein>
    <submittedName>
        <fullName evidence="2">Uncharacterized protein</fullName>
    </submittedName>
</protein>
<evidence type="ECO:0000256" key="1">
    <source>
        <dbReference type="SAM" id="Phobius"/>
    </source>
</evidence>
<evidence type="ECO:0000313" key="2">
    <source>
        <dbReference type="EMBL" id="CAB4124925.1"/>
    </source>
</evidence>
<name>A0A6J5KUU6_9CAUD</name>
<reference evidence="2" key="1">
    <citation type="submission" date="2020-04" db="EMBL/GenBank/DDBJ databases">
        <authorList>
            <person name="Chiriac C."/>
            <person name="Salcher M."/>
            <person name="Ghai R."/>
            <person name="Kavagutti S V."/>
        </authorList>
    </citation>
    <scope>NUCLEOTIDE SEQUENCE</scope>
</reference>
<dbReference type="EMBL" id="LR796179">
    <property type="protein sequence ID" value="CAB4124925.1"/>
    <property type="molecule type" value="Genomic_DNA"/>
</dbReference>